<organism evidence="2 3">
    <name type="scientific">Methylobrevis albus</name>
    <dbReference type="NCBI Taxonomy" id="2793297"/>
    <lineage>
        <taxon>Bacteria</taxon>
        <taxon>Pseudomonadati</taxon>
        <taxon>Pseudomonadota</taxon>
        <taxon>Alphaproteobacteria</taxon>
        <taxon>Hyphomicrobiales</taxon>
        <taxon>Pleomorphomonadaceae</taxon>
        <taxon>Methylobrevis</taxon>
    </lineage>
</organism>
<dbReference type="SMART" id="SM01034">
    <property type="entry name" value="BLUF"/>
    <property type="match status" value="1"/>
</dbReference>
<dbReference type="GO" id="GO:0009882">
    <property type="term" value="F:blue light photoreceptor activity"/>
    <property type="evidence" value="ECO:0007669"/>
    <property type="project" value="InterPro"/>
</dbReference>
<feature type="domain" description="BLUF" evidence="1">
    <location>
        <begin position="3"/>
        <end position="98"/>
    </location>
</feature>
<dbReference type="Proteomes" id="UP000631694">
    <property type="component" value="Unassembled WGS sequence"/>
</dbReference>
<proteinExistence type="predicted"/>
<dbReference type="SUPFAM" id="SSF54975">
    <property type="entry name" value="Acylphosphatase/BLUF domain-like"/>
    <property type="match status" value="1"/>
</dbReference>
<sequence>MHLVRLVYVSRNRILDLELPFAHEIRAIQAACDRSNPAASLTGALAFSERLFAGVLEGDRIHVSSTLRRIVCDHRHADVTLLQFGAVGQRRFADWALAYAGQSEEMERLYLRYGITAGFDPSRMTVDSLVSLLAQMVRMEGAGIHHAPAFTAAAQVPQVEPEPGAAPEPAPRPRNAAVAATLVKPPEPANRPPPLPIRSGAAAFRVQAAPRAEDA</sequence>
<comment type="caution">
    <text evidence="2">The sequence shown here is derived from an EMBL/GenBank/DDBJ whole genome shotgun (WGS) entry which is preliminary data.</text>
</comment>
<reference evidence="2" key="1">
    <citation type="submission" date="2020-12" db="EMBL/GenBank/DDBJ databases">
        <title>Methylobrevis albus sp. nov., isolated from fresh water lack sediment.</title>
        <authorList>
            <person name="Zou Q."/>
        </authorList>
    </citation>
    <scope>NUCLEOTIDE SEQUENCE</scope>
    <source>
        <strain evidence="2">L22</strain>
    </source>
</reference>
<evidence type="ECO:0000313" key="2">
    <source>
        <dbReference type="EMBL" id="MBH0238304.1"/>
    </source>
</evidence>
<evidence type="ECO:0000313" key="3">
    <source>
        <dbReference type="Proteomes" id="UP000631694"/>
    </source>
</evidence>
<evidence type="ECO:0000259" key="1">
    <source>
        <dbReference type="PROSITE" id="PS50925"/>
    </source>
</evidence>
<gene>
    <name evidence="2" type="ORF">I5731_10755</name>
</gene>
<dbReference type="EMBL" id="JADZLT010000050">
    <property type="protein sequence ID" value="MBH0238304.1"/>
    <property type="molecule type" value="Genomic_DNA"/>
</dbReference>
<dbReference type="Gene3D" id="3.30.70.100">
    <property type="match status" value="1"/>
</dbReference>
<dbReference type="InterPro" id="IPR007024">
    <property type="entry name" value="BLUF_domain"/>
</dbReference>
<dbReference type="RefSeq" id="WP_197311386.1">
    <property type="nucleotide sequence ID" value="NZ_JADZLT010000050.1"/>
</dbReference>
<keyword evidence="3" id="KW-1185">Reference proteome</keyword>
<name>A0A931I2M8_9HYPH</name>
<accession>A0A931I2M8</accession>
<dbReference type="PROSITE" id="PS50925">
    <property type="entry name" value="BLUF"/>
    <property type="match status" value="1"/>
</dbReference>
<protein>
    <submittedName>
        <fullName evidence="2">BLUF domain-containing protein</fullName>
    </submittedName>
</protein>
<dbReference type="GO" id="GO:0071949">
    <property type="term" value="F:FAD binding"/>
    <property type="evidence" value="ECO:0007669"/>
    <property type="project" value="InterPro"/>
</dbReference>
<dbReference type="Pfam" id="PF04940">
    <property type="entry name" value="BLUF"/>
    <property type="match status" value="1"/>
</dbReference>
<dbReference type="InterPro" id="IPR036046">
    <property type="entry name" value="Acylphosphatase-like_dom_sf"/>
</dbReference>
<dbReference type="AlphaFoldDB" id="A0A931I2M8"/>